<protein>
    <submittedName>
        <fullName evidence="3">Uncharacterized protein</fullName>
    </submittedName>
</protein>
<evidence type="ECO:0000313" key="3">
    <source>
        <dbReference type="EMBL" id="OBT93822.1"/>
    </source>
</evidence>
<feature type="domain" description="DUF8212" evidence="2">
    <location>
        <begin position="223"/>
        <end position="257"/>
    </location>
</feature>
<dbReference type="InterPro" id="IPR058525">
    <property type="entry name" value="DUF8212"/>
</dbReference>
<dbReference type="PANTHER" id="PTHR10622">
    <property type="entry name" value="HET DOMAIN-CONTAINING PROTEIN"/>
    <property type="match status" value="1"/>
</dbReference>
<dbReference type="Proteomes" id="UP000091956">
    <property type="component" value="Unassembled WGS sequence"/>
</dbReference>
<dbReference type="PANTHER" id="PTHR10622:SF10">
    <property type="entry name" value="HET DOMAIN-CONTAINING PROTEIN"/>
    <property type="match status" value="1"/>
</dbReference>
<evidence type="ECO:0000313" key="4">
    <source>
        <dbReference type="Proteomes" id="UP000091956"/>
    </source>
</evidence>
<evidence type="ECO:0000259" key="1">
    <source>
        <dbReference type="Pfam" id="PF06985"/>
    </source>
</evidence>
<sequence>MRLINVDTFELEEFMDHRSTRYAILSHTWGKGEVTLVDMQRGLPHAEALPGFDKIRGACRQAASDGLMFVWVDTCCIDKSSSAELSEAINSMFRWYSDAKICYAYLSDVAKVGDGPEAESQFRNSRWFTRGWTLQELLAPKEVVFYSREWIEMGSKEDFATTISEITGIDPDALGTLDITRFSIAERMSWASSRVTTRQEDIAYCLLGLFAVNMALLYGEGERAFIRLEEEIIKNSDDHSIFAWTSLGEAPPTNSGLLAMSPLQFKHSRGVTLYEGESSKSRPYRMTNKGLSITINVVRGNAPGERFMTLGCRIREGWVLAICIRGVVASSVSDQYTRVRCDELYAVQPQTNGGWTKLFIRQATSLLDPVEILRGANAFMLNDISPSFRLDKVYRYTPDKFNRFSSKEAKIVCTYGRGGEILVNIPKSANHWVATAIFKSTTTEAEVWVMLGWTDEFGVSVHVCQDRDEDSDGEIVEVDLRPLSNCITKREIINESQTPEGEAKTELVPVSVSVNTHHEQGIDALYKVLYKVTVTDDRYVAIPAAYTVWP</sequence>
<dbReference type="GeneID" id="28841900"/>
<dbReference type="AlphaFoldDB" id="A0A1B8GDC8"/>
<gene>
    <name evidence="3" type="ORF">VE01_08514</name>
</gene>
<accession>A0A1B8GDC8</accession>
<reference evidence="4" key="2">
    <citation type="journal article" date="2018" name="Nat. Commun.">
        <title>Extreme sensitivity to ultraviolet light in the fungal pathogen causing white-nose syndrome of bats.</title>
        <authorList>
            <person name="Palmer J.M."/>
            <person name="Drees K.P."/>
            <person name="Foster J.T."/>
            <person name="Lindner D.L."/>
        </authorList>
    </citation>
    <scope>NUCLEOTIDE SEQUENCE [LARGE SCALE GENOMIC DNA]</scope>
    <source>
        <strain evidence="4">UAMH 10579</strain>
    </source>
</reference>
<proteinExistence type="predicted"/>
<reference evidence="3 4" key="1">
    <citation type="submission" date="2016-03" db="EMBL/GenBank/DDBJ databases">
        <title>Comparative genomics of Pseudogymnoascus destructans, the fungus causing white-nose syndrome of bats.</title>
        <authorList>
            <person name="Palmer J.M."/>
            <person name="Drees K.P."/>
            <person name="Foster J.T."/>
            <person name="Lindner D.L."/>
        </authorList>
    </citation>
    <scope>NUCLEOTIDE SEQUENCE [LARGE SCALE GENOMIC DNA]</scope>
    <source>
        <strain evidence="3 4">UAMH 10579</strain>
    </source>
</reference>
<dbReference type="EMBL" id="KV460249">
    <property type="protein sequence ID" value="OBT93822.1"/>
    <property type="molecule type" value="Genomic_DNA"/>
</dbReference>
<dbReference type="InterPro" id="IPR010730">
    <property type="entry name" value="HET"/>
</dbReference>
<feature type="domain" description="Heterokaryon incompatibility" evidence="1">
    <location>
        <begin position="22"/>
        <end position="108"/>
    </location>
</feature>
<dbReference type="Pfam" id="PF26640">
    <property type="entry name" value="DUF8212"/>
    <property type="match status" value="1"/>
</dbReference>
<dbReference type="RefSeq" id="XP_018127555.1">
    <property type="nucleotide sequence ID" value="XM_018277935.1"/>
</dbReference>
<dbReference type="STRING" id="342668.A0A1B8GDC8"/>
<organism evidence="3 4">
    <name type="scientific">Pseudogymnoascus verrucosus</name>
    <dbReference type="NCBI Taxonomy" id="342668"/>
    <lineage>
        <taxon>Eukaryota</taxon>
        <taxon>Fungi</taxon>
        <taxon>Dikarya</taxon>
        <taxon>Ascomycota</taxon>
        <taxon>Pezizomycotina</taxon>
        <taxon>Leotiomycetes</taxon>
        <taxon>Thelebolales</taxon>
        <taxon>Thelebolaceae</taxon>
        <taxon>Pseudogymnoascus</taxon>
    </lineage>
</organism>
<name>A0A1B8GDC8_9PEZI</name>
<keyword evidence="4" id="KW-1185">Reference proteome</keyword>
<evidence type="ECO:0000259" key="2">
    <source>
        <dbReference type="Pfam" id="PF26640"/>
    </source>
</evidence>
<dbReference type="Pfam" id="PF06985">
    <property type="entry name" value="HET"/>
    <property type="match status" value="1"/>
</dbReference>